<dbReference type="PANTHER" id="PTHR10937">
    <property type="entry name" value="GLUCOSAMINE--FRUCTOSE-6-PHOSPHATE AMINOTRANSFERASE, ISOMERIZING"/>
    <property type="match status" value="1"/>
</dbReference>
<dbReference type="GO" id="GO:0006047">
    <property type="term" value="P:UDP-N-acetylglucosamine metabolic process"/>
    <property type="evidence" value="ECO:0007669"/>
    <property type="project" value="TreeGrafter"/>
</dbReference>
<comment type="subunit">
    <text evidence="1">Homooctamer.</text>
</comment>
<comment type="function">
    <text evidence="1">Catalyzes the conversion of a range of fructosamine 6-phosphates to glucose 6-phosphate and a free amino acid.</text>
</comment>
<dbReference type="GO" id="GO:0006002">
    <property type="term" value="P:fructose 6-phosphate metabolic process"/>
    <property type="evidence" value="ECO:0007669"/>
    <property type="project" value="TreeGrafter"/>
</dbReference>
<dbReference type="EMBL" id="MXAL01000012">
    <property type="protein sequence ID" value="OWF32118.1"/>
    <property type="molecule type" value="Genomic_DNA"/>
</dbReference>
<evidence type="ECO:0000313" key="4">
    <source>
        <dbReference type="Proteomes" id="UP000196649"/>
    </source>
</evidence>
<organism evidence="3 4">
    <name type="scientific">Companilactobacillus kimchii</name>
    <dbReference type="NCBI Taxonomy" id="2801452"/>
    <lineage>
        <taxon>Bacteria</taxon>
        <taxon>Bacillati</taxon>
        <taxon>Bacillota</taxon>
        <taxon>Bacilli</taxon>
        <taxon>Lactobacillales</taxon>
        <taxon>Lactobacillaceae</taxon>
        <taxon>Companilactobacillus</taxon>
    </lineage>
</organism>
<keyword evidence="1" id="KW-0119">Carbohydrate metabolism</keyword>
<gene>
    <name evidence="3" type="primary">frlB</name>
    <name evidence="3" type="ORF">LKACC12383_02354</name>
</gene>
<feature type="domain" description="SIS" evidence="2">
    <location>
        <begin position="8"/>
        <end position="174"/>
    </location>
</feature>
<dbReference type="PROSITE" id="PS51464">
    <property type="entry name" value="SIS"/>
    <property type="match status" value="1"/>
</dbReference>
<evidence type="ECO:0000313" key="3">
    <source>
        <dbReference type="EMBL" id="OWF32118.1"/>
    </source>
</evidence>
<dbReference type="InterPro" id="IPR001347">
    <property type="entry name" value="SIS_dom"/>
</dbReference>
<dbReference type="SUPFAM" id="SSF53697">
    <property type="entry name" value="SIS domain"/>
    <property type="match status" value="1"/>
</dbReference>
<dbReference type="Gene3D" id="1.10.10.2240">
    <property type="match status" value="1"/>
</dbReference>
<proteinExistence type="predicted"/>
<evidence type="ECO:0000256" key="1">
    <source>
        <dbReference type="PIRNR" id="PIRNR009290"/>
    </source>
</evidence>
<sequence>MFDEKKLVSKILGRNKNITDVFFAACGGSLNDLFPVHYFIESESKKLHSMCKPARELVLIDSPRWNDKSITFVLSHSGNTPEAIEAAKIAKNNGSFVIAITNDKNSKLNDSSLYDDLIVYNWGKSVSHKDVPMGIEFRIVNEFLHQTEDDYTKYEDMLSGLNQIDSIIENAKNIQKDSAAKFAQKYRKQPFLYILGSGASTSQAYGFAICSLMEMQWMDCAYINSAEFFHGPFEVLQDDKVFVQCINAGKTRVLDERSRDFIEKYHGQLEVIDANKFGMDKIKDSVVDYFNPFVFYEMGVLYRDELSEKRGHQTDFRQYMGKVDYSYESDIK</sequence>
<name>A0A210P6K9_9LACO</name>
<dbReference type="GO" id="GO:0016787">
    <property type="term" value="F:hydrolase activity"/>
    <property type="evidence" value="ECO:0007669"/>
    <property type="project" value="UniProtKB-KW"/>
</dbReference>
<accession>A0A210P6K9</accession>
<dbReference type="GO" id="GO:0006487">
    <property type="term" value="P:protein N-linked glycosylation"/>
    <property type="evidence" value="ECO:0007669"/>
    <property type="project" value="TreeGrafter"/>
</dbReference>
<reference evidence="3 4" key="1">
    <citation type="submission" date="2017-03" db="EMBL/GenBank/DDBJ databases">
        <title>Genome sequence of Lactobacillus kimchii KACC 12383.</title>
        <authorList>
            <person name="Chun J."/>
        </authorList>
    </citation>
    <scope>NUCLEOTIDE SEQUENCE [LARGE SCALE GENOMIC DNA]</scope>
    <source>
        <strain evidence="3 4">KACC 12383</strain>
    </source>
</reference>
<dbReference type="AlphaFoldDB" id="A0A210P6K9"/>
<keyword evidence="1 3" id="KW-0378">Hydrolase</keyword>
<evidence type="ECO:0000259" key="2">
    <source>
        <dbReference type="PROSITE" id="PS51464"/>
    </source>
</evidence>
<dbReference type="Pfam" id="PF01380">
    <property type="entry name" value="SIS"/>
    <property type="match status" value="1"/>
</dbReference>
<protein>
    <recommendedName>
        <fullName evidence="1">Fructosamine deglycase</fullName>
        <ecNumber evidence="1">3.5.-.-</ecNumber>
    </recommendedName>
</protein>
<dbReference type="Gene3D" id="3.40.50.12570">
    <property type="match status" value="1"/>
</dbReference>
<dbReference type="RefSeq" id="WP_225868786.1">
    <property type="nucleotide sequence ID" value="NZ_LNUB01000013.1"/>
</dbReference>
<dbReference type="Proteomes" id="UP000196649">
    <property type="component" value="Unassembled WGS sequence"/>
</dbReference>
<dbReference type="InterPro" id="IPR046348">
    <property type="entry name" value="SIS_dom_sf"/>
</dbReference>
<dbReference type="EC" id="3.5.-.-" evidence="1"/>
<dbReference type="Gene3D" id="3.40.50.10490">
    <property type="entry name" value="Glucose-6-phosphate isomerase like protein, domain 1"/>
    <property type="match status" value="1"/>
</dbReference>
<dbReference type="GO" id="GO:0004360">
    <property type="term" value="F:glutamine-fructose-6-phosphate transaminase (isomerizing) activity"/>
    <property type="evidence" value="ECO:0007669"/>
    <property type="project" value="TreeGrafter"/>
</dbReference>
<dbReference type="PANTHER" id="PTHR10937:SF14">
    <property type="entry name" value="FRUCTOSELYSINE 6-PHOSPHATE DEGLYCASE"/>
    <property type="match status" value="1"/>
</dbReference>
<dbReference type="GO" id="GO:0097367">
    <property type="term" value="F:carbohydrate derivative binding"/>
    <property type="evidence" value="ECO:0007669"/>
    <property type="project" value="InterPro"/>
</dbReference>
<dbReference type="InterPro" id="IPR024713">
    <property type="entry name" value="Fructosamine_deglycase_FrlB"/>
</dbReference>
<dbReference type="PIRSF" id="PIRSF009290">
    <property type="entry name" value="FrlB"/>
    <property type="match status" value="1"/>
</dbReference>
<comment type="caution">
    <text evidence="3">The sequence shown here is derived from an EMBL/GenBank/DDBJ whole genome shotgun (WGS) entry which is preliminary data.</text>
</comment>